<name>A0A1V3C7I5_9ACTN</name>
<feature type="region of interest" description="Disordered" evidence="1">
    <location>
        <begin position="18"/>
        <end position="43"/>
    </location>
</feature>
<accession>A0A1V3C7I5</accession>
<protein>
    <recommendedName>
        <fullName evidence="4">LppX_LprAFG lipoprotein</fullName>
    </recommendedName>
</protein>
<evidence type="ECO:0000256" key="1">
    <source>
        <dbReference type="SAM" id="MobiDB-lite"/>
    </source>
</evidence>
<sequence>MPALMTAGTLALALTACGGGAPEEEPADAAAETPEESGGGSILDLVAGLGENTQKVDNYTLDIAMTMPDPDMGEIDMDMTYEVMDDPQASQVTVVMPFLGESLLELARLGGADPGLTAEELGTSILIIPAEGEALMSNHNGLQEVDTAWVRGVEDTGQIAPEEMFDIGALPDIAGAFAEIEQIEEVGTEEVSGVRTTLVEGTMTSEDVDALSPEQQKAVSDLMGGVESSVDASLWIADDGFPMRLDFTDEEADVSMVFSKLGETSFEIPGEDEITDK</sequence>
<proteinExistence type="predicted"/>
<keyword evidence="3" id="KW-1185">Reference proteome</keyword>
<dbReference type="SUPFAM" id="SSF89392">
    <property type="entry name" value="Prokaryotic lipoproteins and lipoprotein localization factors"/>
    <property type="match status" value="1"/>
</dbReference>
<evidence type="ECO:0008006" key="4">
    <source>
        <dbReference type="Google" id="ProtNLM"/>
    </source>
</evidence>
<gene>
    <name evidence="2" type="ORF">NOSIN_25140</name>
</gene>
<dbReference type="InterPro" id="IPR029046">
    <property type="entry name" value="LolA/LolB/LppX"/>
</dbReference>
<evidence type="ECO:0000313" key="3">
    <source>
        <dbReference type="Proteomes" id="UP000189004"/>
    </source>
</evidence>
<dbReference type="Proteomes" id="UP000189004">
    <property type="component" value="Unassembled WGS sequence"/>
</dbReference>
<dbReference type="AlphaFoldDB" id="A0A1V3C7I5"/>
<dbReference type="EMBL" id="MCOK01000001">
    <property type="protein sequence ID" value="OOC56711.1"/>
    <property type="molecule type" value="Genomic_DNA"/>
</dbReference>
<organism evidence="2 3">
    <name type="scientific">Nocardiopsis sinuspersici</name>
    <dbReference type="NCBI Taxonomy" id="501010"/>
    <lineage>
        <taxon>Bacteria</taxon>
        <taxon>Bacillati</taxon>
        <taxon>Actinomycetota</taxon>
        <taxon>Actinomycetes</taxon>
        <taxon>Streptosporangiales</taxon>
        <taxon>Nocardiopsidaceae</taxon>
        <taxon>Nocardiopsis</taxon>
    </lineage>
</organism>
<comment type="caution">
    <text evidence="2">The sequence shown here is derived from an EMBL/GenBank/DDBJ whole genome shotgun (WGS) entry which is preliminary data.</text>
</comment>
<evidence type="ECO:0000313" key="2">
    <source>
        <dbReference type="EMBL" id="OOC56711.1"/>
    </source>
</evidence>
<dbReference type="Gene3D" id="2.50.20.20">
    <property type="match status" value="1"/>
</dbReference>
<dbReference type="OrthoDB" id="3425713at2"/>
<reference evidence="3" key="1">
    <citation type="submission" date="2016-08" db="EMBL/GenBank/DDBJ databases">
        <authorList>
            <person name="Tokovenko B."/>
            <person name="Kalinowski J."/>
        </authorList>
    </citation>
    <scope>NUCLEOTIDE SEQUENCE [LARGE SCALE GENOMIC DNA]</scope>
    <source>
        <strain evidence="3">UTMC102</strain>
    </source>
</reference>